<gene>
    <name evidence="1" type="primary">EVAR_88550_1</name>
    <name evidence="1" type="ORF">TNIN_467741</name>
</gene>
<dbReference type="EMBL" id="BMAV01011094">
    <property type="protein sequence ID" value="GFY56654.1"/>
    <property type="molecule type" value="Genomic_DNA"/>
</dbReference>
<sequence length="213" mass="24706">MLIEKLESVDIMTKLARDDADVLIVETAIEESEHHRTAVIVGEDIAHHFNWTYSSTSRRSLKYSKKKTVLYKHYMKMDYESCLRYTMLQNLRNSMDNLRYTQFIKSTKINKPVQLSNLPSTSASAHQQINHVYYQVQTWLVNDLEPQEWCWILRDEFLEPIMTILPPATNELLNTIFCNCKNECGSRCGCRKSGLQCSSACGQYNGLAYFKAL</sequence>
<comment type="caution">
    <text evidence="1">The sequence shown here is derived from an EMBL/GenBank/DDBJ whole genome shotgun (WGS) entry which is preliminary data.</text>
</comment>
<dbReference type="Proteomes" id="UP000886998">
    <property type="component" value="Unassembled WGS sequence"/>
</dbReference>
<protein>
    <submittedName>
        <fullName evidence="1">Uncharacterized protein</fullName>
    </submittedName>
</protein>
<evidence type="ECO:0000313" key="1">
    <source>
        <dbReference type="EMBL" id="GFY56654.1"/>
    </source>
</evidence>
<keyword evidence="2" id="KW-1185">Reference proteome</keyword>
<proteinExistence type="predicted"/>
<name>A0A8X6XQC4_9ARAC</name>
<dbReference type="OrthoDB" id="6753017at2759"/>
<organism evidence="1 2">
    <name type="scientific">Trichonephila inaurata madagascariensis</name>
    <dbReference type="NCBI Taxonomy" id="2747483"/>
    <lineage>
        <taxon>Eukaryota</taxon>
        <taxon>Metazoa</taxon>
        <taxon>Ecdysozoa</taxon>
        <taxon>Arthropoda</taxon>
        <taxon>Chelicerata</taxon>
        <taxon>Arachnida</taxon>
        <taxon>Araneae</taxon>
        <taxon>Araneomorphae</taxon>
        <taxon>Entelegynae</taxon>
        <taxon>Araneoidea</taxon>
        <taxon>Nephilidae</taxon>
        <taxon>Trichonephila</taxon>
        <taxon>Trichonephila inaurata</taxon>
    </lineage>
</organism>
<evidence type="ECO:0000313" key="2">
    <source>
        <dbReference type="Proteomes" id="UP000886998"/>
    </source>
</evidence>
<accession>A0A8X6XQC4</accession>
<dbReference type="AlphaFoldDB" id="A0A8X6XQC4"/>
<reference evidence="1" key="1">
    <citation type="submission" date="2020-08" db="EMBL/GenBank/DDBJ databases">
        <title>Multicomponent nature underlies the extraordinary mechanical properties of spider dragline silk.</title>
        <authorList>
            <person name="Kono N."/>
            <person name="Nakamura H."/>
            <person name="Mori M."/>
            <person name="Yoshida Y."/>
            <person name="Ohtoshi R."/>
            <person name="Malay A.D."/>
            <person name="Moran D.A.P."/>
            <person name="Tomita M."/>
            <person name="Numata K."/>
            <person name="Arakawa K."/>
        </authorList>
    </citation>
    <scope>NUCLEOTIDE SEQUENCE</scope>
</reference>